<dbReference type="PaxDb" id="9823-ENSSSCP00000024775"/>
<feature type="domain" description="SAM-dependent MTase RsmB/NOP-type" evidence="2">
    <location>
        <begin position="1"/>
        <end position="105"/>
    </location>
</feature>
<keyword evidence="1" id="KW-0489">Methyltransferase</keyword>
<comment type="similarity">
    <text evidence="1">Belongs to the class I-like SAM-binding methyltransferase superfamily. RsmB/NOP family.</text>
</comment>
<keyword evidence="4" id="KW-1185">Reference proteome</keyword>
<dbReference type="Gene3D" id="3.40.50.150">
    <property type="entry name" value="Vaccinia Virus protein VP39"/>
    <property type="match status" value="1"/>
</dbReference>
<reference evidence="3" key="3">
    <citation type="submission" date="2025-08" db="UniProtKB">
        <authorList>
            <consortium name="Ensembl"/>
        </authorList>
    </citation>
    <scope>IDENTIFICATION</scope>
</reference>
<protein>
    <recommendedName>
        <fullName evidence="2">SAM-dependent MTase RsmB/NOP-type domain-containing protein</fullName>
    </recommendedName>
</protein>
<proteinExistence type="inferred from homology"/>
<dbReference type="Proteomes" id="UP000008227">
    <property type="component" value="Chromosome 10"/>
</dbReference>
<dbReference type="GO" id="GO:0008168">
    <property type="term" value="F:methyltransferase activity"/>
    <property type="evidence" value="ECO:0007669"/>
    <property type="project" value="UniProtKB-KW"/>
</dbReference>
<comment type="caution">
    <text evidence="1">Lacks conserved residue(s) required for the propagation of feature annotation.</text>
</comment>
<evidence type="ECO:0000313" key="4">
    <source>
        <dbReference type="Proteomes" id="UP000008227"/>
    </source>
</evidence>
<reference evidence="3" key="2">
    <citation type="journal article" date="2020" name="Gigascience">
        <title>An improved pig reference genome sequence to enable pig genetics and genomics research.</title>
        <authorList>
            <person name="Warr A."/>
            <person name="Affara N."/>
            <person name="Aken B."/>
            <person name="Beiki H."/>
            <person name="Bickhart D.M."/>
            <person name="Billis K."/>
            <person name="Chow W."/>
            <person name="Eory L."/>
            <person name="Finlayson H.A."/>
            <person name="Flicek P."/>
            <person name="Giron C.G."/>
            <person name="Griffin D.K."/>
            <person name="Hall R."/>
            <person name="Hannum G."/>
            <person name="Hourlier T."/>
            <person name="Howe K."/>
            <person name="Hume D.A."/>
            <person name="Izuogu O."/>
            <person name="Kim K."/>
            <person name="Koren S."/>
            <person name="Liu H."/>
            <person name="Manchanda N."/>
            <person name="Martin F.J."/>
            <person name="Nonneman D.J."/>
            <person name="O'Connor R.E."/>
            <person name="Phillippy A.M."/>
            <person name="Rohrer G.A."/>
            <person name="Rosen B.D."/>
            <person name="Rund L.A."/>
            <person name="Sargent C.A."/>
            <person name="Schook L.B."/>
            <person name="Schroeder S.G."/>
            <person name="Schwartz A.S."/>
            <person name="Skinner B.M."/>
            <person name="Talbot R."/>
            <person name="Tseng E."/>
            <person name="Tuggle C.K."/>
            <person name="Watson M."/>
            <person name="Smith T.P.L."/>
            <person name="Archibald A.L."/>
        </authorList>
    </citation>
    <scope>NUCLEOTIDE SEQUENCE [LARGE SCALE GENOMIC DNA]</scope>
    <source>
        <strain evidence="3">Duroc</strain>
    </source>
</reference>
<keyword evidence="1" id="KW-0694">RNA-binding</keyword>
<name>A0A5G2QJF6_PIG</name>
<organism evidence="3 4">
    <name type="scientific">Sus scrofa</name>
    <name type="common">Pig</name>
    <dbReference type="NCBI Taxonomy" id="9823"/>
    <lineage>
        <taxon>Eukaryota</taxon>
        <taxon>Metazoa</taxon>
        <taxon>Chordata</taxon>
        <taxon>Craniata</taxon>
        <taxon>Vertebrata</taxon>
        <taxon>Euteleostomi</taxon>
        <taxon>Mammalia</taxon>
        <taxon>Eutheria</taxon>
        <taxon>Laurasiatheria</taxon>
        <taxon>Artiodactyla</taxon>
        <taxon>Suina</taxon>
        <taxon>Suidae</taxon>
        <taxon>Sus</taxon>
    </lineage>
</organism>
<dbReference type="SMR" id="A0A5G2QJF6"/>
<dbReference type="AlphaFoldDB" id="A0A5G2QJF6"/>
<dbReference type="GO" id="GO:0032259">
    <property type="term" value="P:methylation"/>
    <property type="evidence" value="ECO:0007669"/>
    <property type="project" value="UniProtKB-KW"/>
</dbReference>
<evidence type="ECO:0000256" key="1">
    <source>
        <dbReference type="PROSITE-ProRule" id="PRU01023"/>
    </source>
</evidence>
<dbReference type="SUPFAM" id="SSF53335">
    <property type="entry name" value="S-adenosyl-L-methionine-dependent methyltransferases"/>
    <property type="match status" value="1"/>
</dbReference>
<dbReference type="PROSITE" id="PS51686">
    <property type="entry name" value="SAM_MT_RSMB_NOP"/>
    <property type="match status" value="1"/>
</dbReference>
<dbReference type="GO" id="GO:0003723">
    <property type="term" value="F:RNA binding"/>
    <property type="evidence" value="ECO:0007669"/>
    <property type="project" value="UniProtKB-UniRule"/>
</dbReference>
<evidence type="ECO:0000313" key="3">
    <source>
        <dbReference type="Ensembl" id="ENSSSCP00000062170.1"/>
    </source>
</evidence>
<sequence length="105" mass="12089">MGLFLASPKIYRRSFLELGFKTLKKRLLPNCYSGFGAGEPPFLPESFDGILLDAPCSGMGQRPYMACTWTLKEMIPYQPLQRKLFTVVSDDTLLWEKGDFYYFDI</sequence>
<feature type="binding site" evidence="1">
    <location>
        <position position="53"/>
    </location>
    <ligand>
        <name>S-adenosyl-L-methionine</name>
        <dbReference type="ChEBI" id="CHEBI:59789"/>
    </ligand>
</feature>
<dbReference type="InterPro" id="IPR029063">
    <property type="entry name" value="SAM-dependent_MTases_sf"/>
</dbReference>
<reference evidence="3" key="4">
    <citation type="submission" date="2025-09" db="UniProtKB">
        <authorList>
            <consortium name="Ensembl"/>
        </authorList>
    </citation>
    <scope>IDENTIFICATION</scope>
</reference>
<keyword evidence="1" id="KW-0808">Transferase</keyword>
<accession>A0A5G2QJF6</accession>
<keyword evidence="1" id="KW-0949">S-adenosyl-L-methionine</keyword>
<dbReference type="STRING" id="9823.ENSSSCP00000062170"/>
<dbReference type="InParanoid" id="A0A5G2QJF6"/>
<evidence type="ECO:0000259" key="2">
    <source>
        <dbReference type="PROSITE" id="PS51686"/>
    </source>
</evidence>
<dbReference type="Bgee" id="ENSSSCG00000048231">
    <property type="expression patterns" value="Expressed in oocyte and 43 other cell types or tissues"/>
</dbReference>
<reference evidence="4" key="1">
    <citation type="submission" date="2009-11" db="EMBL/GenBank/DDBJ databases">
        <authorList>
            <consortium name="Porcine genome sequencing project"/>
        </authorList>
    </citation>
    <scope>NUCLEOTIDE SEQUENCE [LARGE SCALE GENOMIC DNA]</scope>
    <source>
        <strain evidence="4">Duroc</strain>
    </source>
</reference>
<dbReference type="Ensembl" id="ENSSSCT00000071398.2">
    <property type="protein sequence ID" value="ENSSSCP00000062170.1"/>
    <property type="gene ID" value="ENSSSCG00000048231.2"/>
</dbReference>
<dbReference type="InterPro" id="IPR001678">
    <property type="entry name" value="MeTrfase_RsmB-F_NOP2_dom"/>
</dbReference>